<accession>A0A2H0ULF4</accession>
<keyword evidence="3 8" id="KW-0805">Transcription regulation</keyword>
<dbReference type="SUPFAM" id="SSF46557">
    <property type="entry name" value="GreA transcript cleavage protein, N-terminal domain"/>
    <property type="match status" value="1"/>
</dbReference>
<proteinExistence type="inferred from homology"/>
<dbReference type="GO" id="GO:0006354">
    <property type="term" value="P:DNA-templated transcription elongation"/>
    <property type="evidence" value="ECO:0007669"/>
    <property type="project" value="TreeGrafter"/>
</dbReference>
<dbReference type="InterPro" id="IPR036805">
    <property type="entry name" value="Tscrpt_elong_fac_GreA/B_N_sf"/>
</dbReference>
<comment type="function">
    <text evidence="6 8 9">Necessary for efficient RNA polymerase transcription elongation past template-encoded arresting sites. The arresting sites in DNA have the property of trapping a certain fraction of elongating RNA polymerases that pass through, resulting in locked ternary complexes. Cleavage of the nascent transcript by cleavage factors such as GreA or GreB allows the resumption of elongation from the new 3'terminus. GreA releases sequences of 2 to 3 nucleotides.</text>
</comment>
<evidence type="ECO:0000256" key="4">
    <source>
        <dbReference type="ARBA" id="ARBA00023125"/>
    </source>
</evidence>
<dbReference type="FunFam" id="1.10.287.180:FF:000001">
    <property type="entry name" value="Transcription elongation factor GreA"/>
    <property type="match status" value="1"/>
</dbReference>
<dbReference type="AlphaFoldDB" id="A0A2H0ULF4"/>
<dbReference type="InterPro" id="IPR018151">
    <property type="entry name" value="TF_GreA/GreB_CS"/>
</dbReference>
<evidence type="ECO:0000256" key="1">
    <source>
        <dbReference type="ARBA" id="ARBA00008213"/>
    </source>
</evidence>
<dbReference type="GO" id="GO:0003677">
    <property type="term" value="F:DNA binding"/>
    <property type="evidence" value="ECO:0007669"/>
    <property type="project" value="UniProtKB-UniRule"/>
</dbReference>
<dbReference type="PIRSF" id="PIRSF006092">
    <property type="entry name" value="GreA_GreB"/>
    <property type="match status" value="1"/>
</dbReference>
<dbReference type="PANTHER" id="PTHR30437">
    <property type="entry name" value="TRANSCRIPTION ELONGATION FACTOR GREA"/>
    <property type="match status" value="1"/>
</dbReference>
<keyword evidence="4 8" id="KW-0238">DNA-binding</keyword>
<dbReference type="InterPro" id="IPR023459">
    <property type="entry name" value="Tscrpt_elong_fac_GreA/B_fam"/>
</dbReference>
<dbReference type="PROSITE" id="PS00829">
    <property type="entry name" value="GREAB_1"/>
    <property type="match status" value="1"/>
</dbReference>
<dbReference type="HAMAP" id="MF_00105">
    <property type="entry name" value="GreA_GreB"/>
    <property type="match status" value="1"/>
</dbReference>
<dbReference type="InterPro" id="IPR001437">
    <property type="entry name" value="Tscrpt_elong_fac_GreA/B_C"/>
</dbReference>
<dbReference type="InterPro" id="IPR028624">
    <property type="entry name" value="Tscrpt_elong_fac_GreA/B"/>
</dbReference>
<evidence type="ECO:0000313" key="12">
    <source>
        <dbReference type="EMBL" id="PIR87220.1"/>
    </source>
</evidence>
<dbReference type="InterPro" id="IPR022691">
    <property type="entry name" value="Tscrpt_elong_fac_GreA/B_N"/>
</dbReference>
<dbReference type="InterPro" id="IPR006359">
    <property type="entry name" value="Tscrpt_elong_fac_GreA"/>
</dbReference>
<evidence type="ECO:0000259" key="11">
    <source>
        <dbReference type="Pfam" id="PF03449"/>
    </source>
</evidence>
<evidence type="ECO:0000256" key="7">
    <source>
        <dbReference type="ARBA" id="ARBA00030776"/>
    </source>
</evidence>
<dbReference type="Proteomes" id="UP000229526">
    <property type="component" value="Unassembled WGS sequence"/>
</dbReference>
<feature type="domain" description="Transcription elongation factor GreA/GreB N-terminal" evidence="11">
    <location>
        <begin position="4"/>
        <end position="73"/>
    </location>
</feature>
<protein>
    <recommendedName>
        <fullName evidence="2 8">Transcription elongation factor GreA</fullName>
    </recommendedName>
    <alternativeName>
        <fullName evidence="7 8">Transcript cleavage factor GreA</fullName>
    </alternativeName>
</protein>
<dbReference type="SUPFAM" id="SSF54534">
    <property type="entry name" value="FKBP-like"/>
    <property type="match status" value="1"/>
</dbReference>
<dbReference type="NCBIfam" id="TIGR01462">
    <property type="entry name" value="greA"/>
    <property type="match status" value="1"/>
</dbReference>
<dbReference type="Pfam" id="PF03449">
    <property type="entry name" value="GreA_GreB_N"/>
    <property type="match status" value="1"/>
</dbReference>
<evidence type="ECO:0000256" key="9">
    <source>
        <dbReference type="RuleBase" id="RU000556"/>
    </source>
</evidence>
<evidence type="ECO:0000313" key="13">
    <source>
        <dbReference type="Proteomes" id="UP000229526"/>
    </source>
</evidence>
<keyword evidence="12" id="KW-0648">Protein biosynthesis</keyword>
<dbReference type="PANTHER" id="PTHR30437:SF4">
    <property type="entry name" value="TRANSCRIPTION ELONGATION FACTOR GREA"/>
    <property type="match status" value="1"/>
</dbReference>
<dbReference type="Pfam" id="PF01272">
    <property type="entry name" value="GreA_GreB"/>
    <property type="match status" value="1"/>
</dbReference>
<sequence>MDHYITQQKLEQLTQELEEYRTTKRQEVARRLKRAKELGDLSENSEYFEAREQQQRVEGRILELEDILRNAQIIEMTHGAKTIQLGGTLTTSKNGNKVKFTIVGADEVNPEEGYISNESPLGQAFLGKAVGDKVTVATPGGKSIYTIESID</sequence>
<evidence type="ECO:0000256" key="5">
    <source>
        <dbReference type="ARBA" id="ARBA00023163"/>
    </source>
</evidence>
<reference evidence="13" key="1">
    <citation type="submission" date="2017-09" db="EMBL/GenBank/DDBJ databases">
        <title>Depth-based differentiation of microbial function through sediment-hosted aquifers and enrichment of novel symbionts in the deep terrestrial subsurface.</title>
        <authorList>
            <person name="Probst A.J."/>
            <person name="Ladd B."/>
            <person name="Jarett J.K."/>
            <person name="Geller-Mcgrath D.E."/>
            <person name="Sieber C.M.K."/>
            <person name="Emerson J.B."/>
            <person name="Anantharaman K."/>
            <person name="Thomas B.C."/>
            <person name="Malmstrom R."/>
            <person name="Stieglmeier M."/>
            <person name="Klingl A."/>
            <person name="Woyke T."/>
            <person name="Ryan C.M."/>
            <person name="Banfield J.F."/>
        </authorList>
    </citation>
    <scope>NUCLEOTIDE SEQUENCE [LARGE SCALE GENOMIC DNA]</scope>
</reference>
<dbReference type="GO" id="GO:0003746">
    <property type="term" value="F:translation elongation factor activity"/>
    <property type="evidence" value="ECO:0007669"/>
    <property type="project" value="UniProtKB-KW"/>
</dbReference>
<evidence type="ECO:0000256" key="6">
    <source>
        <dbReference type="ARBA" id="ARBA00024916"/>
    </source>
</evidence>
<dbReference type="Gene3D" id="3.10.50.30">
    <property type="entry name" value="Transcription elongation factor, GreA/GreB, C-terminal domain"/>
    <property type="match status" value="1"/>
</dbReference>
<evidence type="ECO:0000259" key="10">
    <source>
        <dbReference type="Pfam" id="PF01272"/>
    </source>
</evidence>
<evidence type="ECO:0000256" key="2">
    <source>
        <dbReference type="ARBA" id="ARBA00013729"/>
    </source>
</evidence>
<comment type="caution">
    <text evidence="12">The sequence shown here is derived from an EMBL/GenBank/DDBJ whole genome shotgun (WGS) entry which is preliminary data.</text>
</comment>
<dbReference type="NCBIfam" id="NF001263">
    <property type="entry name" value="PRK00226.1-4"/>
    <property type="match status" value="1"/>
</dbReference>
<dbReference type="InterPro" id="IPR036953">
    <property type="entry name" value="GreA/GreB_C_sf"/>
</dbReference>
<dbReference type="GO" id="GO:0070063">
    <property type="term" value="F:RNA polymerase binding"/>
    <property type="evidence" value="ECO:0007669"/>
    <property type="project" value="InterPro"/>
</dbReference>
<organism evidence="12 13">
    <name type="scientific">Candidatus Harrisonbacteria bacterium CG10_big_fil_rev_8_21_14_0_10_49_15</name>
    <dbReference type="NCBI Taxonomy" id="1974587"/>
    <lineage>
        <taxon>Bacteria</taxon>
        <taxon>Candidatus Harrisoniibacteriota</taxon>
    </lineage>
</organism>
<keyword evidence="5 8" id="KW-0804">Transcription</keyword>
<evidence type="ECO:0000256" key="8">
    <source>
        <dbReference type="HAMAP-Rule" id="MF_00105"/>
    </source>
</evidence>
<evidence type="ECO:0000256" key="3">
    <source>
        <dbReference type="ARBA" id="ARBA00023015"/>
    </source>
</evidence>
<dbReference type="EMBL" id="PFBD01000015">
    <property type="protein sequence ID" value="PIR87220.1"/>
    <property type="molecule type" value="Genomic_DNA"/>
</dbReference>
<dbReference type="Gene3D" id="1.10.287.180">
    <property type="entry name" value="Transcription elongation factor, GreA/GreB, N-terminal domain"/>
    <property type="match status" value="1"/>
</dbReference>
<comment type="similarity">
    <text evidence="1 8 9">Belongs to the GreA/GreB family.</text>
</comment>
<feature type="domain" description="Transcription elongation factor GreA/GreB C-terminal" evidence="10">
    <location>
        <begin position="83"/>
        <end position="150"/>
    </location>
</feature>
<keyword evidence="12" id="KW-0251">Elongation factor</keyword>
<name>A0A2H0ULF4_9BACT</name>
<dbReference type="GO" id="GO:0032784">
    <property type="term" value="P:regulation of DNA-templated transcription elongation"/>
    <property type="evidence" value="ECO:0007669"/>
    <property type="project" value="UniProtKB-UniRule"/>
</dbReference>
<gene>
    <name evidence="8" type="primary">greA</name>
    <name evidence="12" type="ORF">COU11_01550</name>
</gene>